<reference evidence="2 3" key="1">
    <citation type="journal article" date="2013" name="Genome Announc.">
        <title>Genome Sequence of Thalassolituus oleivorans MIL-1 (DSM 14913T).</title>
        <authorList>
            <person name="Golyshin P.N."/>
            <person name="Werner J."/>
            <person name="Chernikova T.N."/>
            <person name="Tran H."/>
            <person name="Ferrer M."/>
            <person name="Yakimov M.M."/>
            <person name="Teeling H."/>
            <person name="Golyshina O.V."/>
        </authorList>
    </citation>
    <scope>NUCLEOTIDE SEQUENCE [LARGE SCALE GENOMIC DNA]</scope>
    <source>
        <strain evidence="2 3">MIL-1</strain>
    </source>
</reference>
<dbReference type="PROSITE" id="PS51934">
    <property type="entry name" value="LRAT"/>
    <property type="match status" value="1"/>
</dbReference>
<dbReference type="Proteomes" id="UP000011866">
    <property type="component" value="Chromosome"/>
</dbReference>
<keyword evidence="3" id="KW-1185">Reference proteome</keyword>
<protein>
    <recommendedName>
        <fullName evidence="1">LRAT domain-containing protein</fullName>
    </recommendedName>
</protein>
<name>M5DX16_9GAMM</name>
<accession>M5DX16</accession>
<dbReference type="KEGG" id="tol:TOL_3504"/>
<gene>
    <name evidence="2" type="ORF">TOL_3504</name>
</gene>
<dbReference type="InterPro" id="IPR007053">
    <property type="entry name" value="LRAT_dom"/>
</dbReference>
<sequence length="137" mass="14868">MKNITKGDILTRRKGLVTHYGVYIGNDLVLDILPNQSKRGCRLVTFEEFSDGKAVSVVKCEPVDGFEDRINEVLTLGYQLLSNNCEHIANYVARNQRISKQVQAAVAGAAIGALLSKGPLWQSLLIGGVAGLALSQR</sequence>
<dbReference type="RefSeq" id="WP_015488589.1">
    <property type="nucleotide sequence ID" value="NC_020888.1"/>
</dbReference>
<dbReference type="HOGENOM" id="CLU_113472_1_1_6"/>
<dbReference type="GeneID" id="79178211"/>
<dbReference type="Gene3D" id="3.90.1720.10">
    <property type="entry name" value="endopeptidase domain like (from Nostoc punctiforme)"/>
    <property type="match status" value="1"/>
</dbReference>
<evidence type="ECO:0000313" key="3">
    <source>
        <dbReference type="Proteomes" id="UP000011866"/>
    </source>
</evidence>
<evidence type="ECO:0000259" key="1">
    <source>
        <dbReference type="PROSITE" id="PS51934"/>
    </source>
</evidence>
<evidence type="ECO:0000313" key="2">
    <source>
        <dbReference type="EMBL" id="CCU73889.1"/>
    </source>
</evidence>
<dbReference type="AlphaFoldDB" id="M5DX16"/>
<proteinExistence type="predicted"/>
<organism evidence="2 3">
    <name type="scientific">Thalassolituus oleivorans MIL-1</name>
    <dbReference type="NCBI Taxonomy" id="1298593"/>
    <lineage>
        <taxon>Bacteria</taxon>
        <taxon>Pseudomonadati</taxon>
        <taxon>Pseudomonadota</taxon>
        <taxon>Gammaproteobacteria</taxon>
        <taxon>Oceanospirillales</taxon>
        <taxon>Oceanospirillaceae</taxon>
        <taxon>Thalassolituus</taxon>
    </lineage>
</organism>
<feature type="domain" description="LRAT" evidence="1">
    <location>
        <begin position="9"/>
        <end position="101"/>
    </location>
</feature>
<dbReference type="EMBL" id="HF680312">
    <property type="protein sequence ID" value="CCU73889.1"/>
    <property type="molecule type" value="Genomic_DNA"/>
</dbReference>